<keyword evidence="2" id="KW-1185">Reference proteome</keyword>
<dbReference type="EMBL" id="JBHTIF010000001">
    <property type="protein sequence ID" value="MFD0725960.1"/>
    <property type="molecule type" value="Genomic_DNA"/>
</dbReference>
<organism evidence="1 2">
    <name type="scientific">Lysobacter brunescens</name>
    <dbReference type="NCBI Taxonomy" id="262323"/>
    <lineage>
        <taxon>Bacteria</taxon>
        <taxon>Pseudomonadati</taxon>
        <taxon>Pseudomonadota</taxon>
        <taxon>Gammaproteobacteria</taxon>
        <taxon>Lysobacterales</taxon>
        <taxon>Lysobacteraceae</taxon>
        <taxon>Lysobacter</taxon>
    </lineage>
</organism>
<comment type="caution">
    <text evidence="1">The sequence shown here is derived from an EMBL/GenBank/DDBJ whole genome shotgun (WGS) entry which is preliminary data.</text>
</comment>
<sequence length="118" mass="13048">MHACAVTRGLDLAETQVEQVCAVAATAIDGTEAGRCIVVRSDDELAQRFAERHAEMPDELQPIGVVQRVEPPLRTGHERQQRHVVVGTAGRAGERQMRLVFVHAIEEGRTSGVRRQDR</sequence>
<gene>
    <name evidence="1" type="ORF">ACFQ0E_10150</name>
</gene>
<dbReference type="Proteomes" id="UP001597110">
    <property type="component" value="Unassembled WGS sequence"/>
</dbReference>
<protein>
    <submittedName>
        <fullName evidence="1">Uncharacterized protein</fullName>
    </submittedName>
</protein>
<proteinExistence type="predicted"/>
<evidence type="ECO:0000313" key="2">
    <source>
        <dbReference type="Proteomes" id="UP001597110"/>
    </source>
</evidence>
<reference evidence="2" key="1">
    <citation type="journal article" date="2019" name="Int. J. Syst. Evol. Microbiol.">
        <title>The Global Catalogue of Microorganisms (GCM) 10K type strain sequencing project: providing services to taxonomists for standard genome sequencing and annotation.</title>
        <authorList>
            <consortium name="The Broad Institute Genomics Platform"/>
            <consortium name="The Broad Institute Genome Sequencing Center for Infectious Disease"/>
            <person name="Wu L."/>
            <person name="Ma J."/>
        </authorList>
    </citation>
    <scope>NUCLEOTIDE SEQUENCE [LARGE SCALE GENOMIC DNA]</scope>
    <source>
        <strain evidence="2">CCUG 55585</strain>
    </source>
</reference>
<name>A0ABW2YCQ1_9GAMM</name>
<dbReference type="RefSeq" id="WP_386823536.1">
    <property type="nucleotide sequence ID" value="NZ_JBHTIF010000001.1"/>
</dbReference>
<evidence type="ECO:0000313" key="1">
    <source>
        <dbReference type="EMBL" id="MFD0725960.1"/>
    </source>
</evidence>
<accession>A0ABW2YCQ1</accession>